<protein>
    <submittedName>
        <fullName evidence="3">Uncharacterized protein</fullName>
    </submittedName>
</protein>
<feature type="chain" id="PRO_5042236083" evidence="2">
    <location>
        <begin position="17"/>
        <end position="115"/>
    </location>
</feature>
<keyword evidence="1" id="KW-0472">Membrane</keyword>
<feature type="transmembrane region" description="Helical" evidence="1">
    <location>
        <begin position="64"/>
        <end position="86"/>
    </location>
</feature>
<evidence type="ECO:0000313" key="3">
    <source>
        <dbReference type="EMBL" id="KAJ7727453.1"/>
    </source>
</evidence>
<keyword evidence="1" id="KW-1133">Transmembrane helix</keyword>
<sequence length="115" mass="12450">MSRSVVSFLGFLFSLGVEILVLKVQSVSNDHLVRPSSGGFGQNTSNNNSQTSTHANSIANRLNLFQLALFALTIIWSLVYVVMIPIEIRRCMSSHEEVEAGLLGQTDGSGGQNPQ</sequence>
<evidence type="ECO:0000256" key="1">
    <source>
        <dbReference type="SAM" id="Phobius"/>
    </source>
</evidence>
<keyword evidence="4" id="KW-1185">Reference proteome</keyword>
<evidence type="ECO:0000256" key="2">
    <source>
        <dbReference type="SAM" id="SignalP"/>
    </source>
</evidence>
<accession>A0AAD7HTW6</accession>
<keyword evidence="1" id="KW-0812">Transmembrane</keyword>
<comment type="caution">
    <text evidence="3">The sequence shown here is derived from an EMBL/GenBank/DDBJ whole genome shotgun (WGS) entry which is preliminary data.</text>
</comment>
<proteinExistence type="predicted"/>
<dbReference type="EMBL" id="JARKIB010000179">
    <property type="protein sequence ID" value="KAJ7727453.1"/>
    <property type="molecule type" value="Genomic_DNA"/>
</dbReference>
<reference evidence="3" key="1">
    <citation type="submission" date="2023-03" db="EMBL/GenBank/DDBJ databases">
        <title>Massive genome expansion in bonnet fungi (Mycena s.s.) driven by repeated elements and novel gene families across ecological guilds.</title>
        <authorList>
            <consortium name="Lawrence Berkeley National Laboratory"/>
            <person name="Harder C.B."/>
            <person name="Miyauchi S."/>
            <person name="Viragh M."/>
            <person name="Kuo A."/>
            <person name="Thoen E."/>
            <person name="Andreopoulos B."/>
            <person name="Lu D."/>
            <person name="Skrede I."/>
            <person name="Drula E."/>
            <person name="Henrissat B."/>
            <person name="Morin E."/>
            <person name="Kohler A."/>
            <person name="Barry K."/>
            <person name="LaButti K."/>
            <person name="Morin E."/>
            <person name="Salamov A."/>
            <person name="Lipzen A."/>
            <person name="Mereny Z."/>
            <person name="Hegedus B."/>
            <person name="Baldrian P."/>
            <person name="Stursova M."/>
            <person name="Weitz H."/>
            <person name="Taylor A."/>
            <person name="Grigoriev I.V."/>
            <person name="Nagy L.G."/>
            <person name="Martin F."/>
            <person name="Kauserud H."/>
        </authorList>
    </citation>
    <scope>NUCLEOTIDE SEQUENCE</scope>
    <source>
        <strain evidence="3">CBHHK182m</strain>
    </source>
</reference>
<organism evidence="3 4">
    <name type="scientific">Mycena metata</name>
    <dbReference type="NCBI Taxonomy" id="1033252"/>
    <lineage>
        <taxon>Eukaryota</taxon>
        <taxon>Fungi</taxon>
        <taxon>Dikarya</taxon>
        <taxon>Basidiomycota</taxon>
        <taxon>Agaricomycotina</taxon>
        <taxon>Agaricomycetes</taxon>
        <taxon>Agaricomycetidae</taxon>
        <taxon>Agaricales</taxon>
        <taxon>Marasmiineae</taxon>
        <taxon>Mycenaceae</taxon>
        <taxon>Mycena</taxon>
    </lineage>
</organism>
<dbReference type="Proteomes" id="UP001215598">
    <property type="component" value="Unassembled WGS sequence"/>
</dbReference>
<keyword evidence="2" id="KW-0732">Signal</keyword>
<dbReference type="AlphaFoldDB" id="A0AAD7HTW6"/>
<feature type="signal peptide" evidence="2">
    <location>
        <begin position="1"/>
        <end position="16"/>
    </location>
</feature>
<gene>
    <name evidence="3" type="ORF">B0H16DRAFT_252274</name>
</gene>
<name>A0AAD7HTW6_9AGAR</name>
<evidence type="ECO:0000313" key="4">
    <source>
        <dbReference type="Proteomes" id="UP001215598"/>
    </source>
</evidence>